<feature type="non-terminal residue" evidence="2">
    <location>
        <position position="1"/>
    </location>
</feature>
<protein>
    <submittedName>
        <fullName evidence="2">Uncharacterized protein</fullName>
    </submittedName>
</protein>
<dbReference type="Proteomes" id="UP001292094">
    <property type="component" value="Unassembled WGS sequence"/>
</dbReference>
<evidence type="ECO:0000313" key="3">
    <source>
        <dbReference type="Proteomes" id="UP001292094"/>
    </source>
</evidence>
<feature type="region of interest" description="Disordered" evidence="1">
    <location>
        <begin position="1"/>
        <end position="27"/>
    </location>
</feature>
<dbReference type="AlphaFoldDB" id="A0AAE1NSL4"/>
<dbReference type="EMBL" id="JAWZYT010004316">
    <property type="protein sequence ID" value="KAK4294316.1"/>
    <property type="molecule type" value="Genomic_DNA"/>
</dbReference>
<reference evidence="2" key="1">
    <citation type="submission" date="2023-11" db="EMBL/GenBank/DDBJ databases">
        <title>Genome assemblies of two species of porcelain crab, Petrolisthes cinctipes and Petrolisthes manimaculis (Anomura: Porcellanidae).</title>
        <authorList>
            <person name="Angst P."/>
        </authorList>
    </citation>
    <scope>NUCLEOTIDE SEQUENCE</scope>
    <source>
        <strain evidence="2">PB745_02</strain>
        <tissue evidence="2">Gill</tissue>
    </source>
</reference>
<sequence length="53" mass="5702">MAARWVRGREEEGGYGGAISEESGSRNLSKKSICLLLRTPIIACIALSLQVLP</sequence>
<evidence type="ECO:0000256" key="1">
    <source>
        <dbReference type="SAM" id="MobiDB-lite"/>
    </source>
</evidence>
<organism evidence="2 3">
    <name type="scientific">Petrolisthes manimaculis</name>
    <dbReference type="NCBI Taxonomy" id="1843537"/>
    <lineage>
        <taxon>Eukaryota</taxon>
        <taxon>Metazoa</taxon>
        <taxon>Ecdysozoa</taxon>
        <taxon>Arthropoda</taxon>
        <taxon>Crustacea</taxon>
        <taxon>Multicrustacea</taxon>
        <taxon>Malacostraca</taxon>
        <taxon>Eumalacostraca</taxon>
        <taxon>Eucarida</taxon>
        <taxon>Decapoda</taxon>
        <taxon>Pleocyemata</taxon>
        <taxon>Anomura</taxon>
        <taxon>Galatheoidea</taxon>
        <taxon>Porcellanidae</taxon>
        <taxon>Petrolisthes</taxon>
    </lineage>
</organism>
<accession>A0AAE1NSL4</accession>
<proteinExistence type="predicted"/>
<evidence type="ECO:0000313" key="2">
    <source>
        <dbReference type="EMBL" id="KAK4294316.1"/>
    </source>
</evidence>
<keyword evidence="3" id="KW-1185">Reference proteome</keyword>
<name>A0AAE1NSL4_9EUCA</name>
<gene>
    <name evidence="2" type="ORF">Pmani_033045</name>
</gene>
<comment type="caution">
    <text evidence="2">The sequence shown here is derived from an EMBL/GenBank/DDBJ whole genome shotgun (WGS) entry which is preliminary data.</text>
</comment>